<proteinExistence type="predicted"/>
<dbReference type="AlphaFoldDB" id="A0A0A9DUX7"/>
<dbReference type="EMBL" id="GBRH01207397">
    <property type="protein sequence ID" value="JAD90498.1"/>
    <property type="molecule type" value="Transcribed_RNA"/>
</dbReference>
<sequence>MNCSGWLARLQYKKKDYNRCMSLKYFEWSSFLHVAIVTDLDERESTGYPKKS</sequence>
<reference evidence="1" key="1">
    <citation type="submission" date="2014-09" db="EMBL/GenBank/DDBJ databases">
        <authorList>
            <person name="Magalhaes I.L.F."/>
            <person name="Oliveira U."/>
            <person name="Santos F.R."/>
            <person name="Vidigal T.H.D.A."/>
            <person name="Brescovit A.D."/>
            <person name="Santos A.J."/>
        </authorList>
    </citation>
    <scope>NUCLEOTIDE SEQUENCE</scope>
    <source>
        <tissue evidence="1">Shoot tissue taken approximately 20 cm above the soil surface</tissue>
    </source>
</reference>
<name>A0A0A9DUX7_ARUDO</name>
<evidence type="ECO:0000313" key="1">
    <source>
        <dbReference type="EMBL" id="JAD90498.1"/>
    </source>
</evidence>
<reference evidence="1" key="2">
    <citation type="journal article" date="2015" name="Data Brief">
        <title>Shoot transcriptome of the giant reed, Arundo donax.</title>
        <authorList>
            <person name="Barrero R.A."/>
            <person name="Guerrero F.D."/>
            <person name="Moolhuijzen P."/>
            <person name="Goolsby J.A."/>
            <person name="Tidwell J."/>
            <person name="Bellgard S.E."/>
            <person name="Bellgard M.I."/>
        </authorList>
    </citation>
    <scope>NUCLEOTIDE SEQUENCE</scope>
    <source>
        <tissue evidence="1">Shoot tissue taken approximately 20 cm above the soil surface</tissue>
    </source>
</reference>
<accession>A0A0A9DUX7</accession>
<organism evidence="1">
    <name type="scientific">Arundo donax</name>
    <name type="common">Giant reed</name>
    <name type="synonym">Donax arundinaceus</name>
    <dbReference type="NCBI Taxonomy" id="35708"/>
    <lineage>
        <taxon>Eukaryota</taxon>
        <taxon>Viridiplantae</taxon>
        <taxon>Streptophyta</taxon>
        <taxon>Embryophyta</taxon>
        <taxon>Tracheophyta</taxon>
        <taxon>Spermatophyta</taxon>
        <taxon>Magnoliopsida</taxon>
        <taxon>Liliopsida</taxon>
        <taxon>Poales</taxon>
        <taxon>Poaceae</taxon>
        <taxon>PACMAD clade</taxon>
        <taxon>Arundinoideae</taxon>
        <taxon>Arundineae</taxon>
        <taxon>Arundo</taxon>
    </lineage>
</organism>
<protein>
    <submittedName>
        <fullName evidence="1">Uncharacterized protein</fullName>
    </submittedName>
</protein>